<reference evidence="1 2" key="1">
    <citation type="submission" date="2019-03" db="EMBL/GenBank/DDBJ databases">
        <authorList>
            <person name="Kim M.K.M."/>
        </authorList>
    </citation>
    <scope>NUCLEOTIDE SEQUENCE [LARGE SCALE GENOMIC DNA]</scope>
    <source>
        <strain evidence="1 2">18JY21-1</strain>
    </source>
</reference>
<accession>A0A4R4EKJ5</accession>
<organism evidence="1 2">
    <name type="scientific">Paenibacillus albiflavus</name>
    <dbReference type="NCBI Taxonomy" id="2545760"/>
    <lineage>
        <taxon>Bacteria</taxon>
        <taxon>Bacillati</taxon>
        <taxon>Bacillota</taxon>
        <taxon>Bacilli</taxon>
        <taxon>Bacillales</taxon>
        <taxon>Paenibacillaceae</taxon>
        <taxon>Paenibacillus</taxon>
    </lineage>
</organism>
<dbReference type="InterPro" id="IPR025063">
    <property type="entry name" value="DUF4004"/>
</dbReference>
<protein>
    <submittedName>
        <fullName evidence="1">DUF4004 family protein</fullName>
    </submittedName>
</protein>
<dbReference type="Pfam" id="PF13171">
    <property type="entry name" value="DUF4004"/>
    <property type="match status" value="1"/>
</dbReference>
<comment type="caution">
    <text evidence="1">The sequence shown here is derived from an EMBL/GenBank/DDBJ whole genome shotgun (WGS) entry which is preliminary data.</text>
</comment>
<evidence type="ECO:0000313" key="1">
    <source>
        <dbReference type="EMBL" id="TCZ78805.1"/>
    </source>
</evidence>
<gene>
    <name evidence="1" type="ORF">E0485_06935</name>
</gene>
<proteinExistence type="predicted"/>
<dbReference type="EMBL" id="SKFG01000004">
    <property type="protein sequence ID" value="TCZ78805.1"/>
    <property type="molecule type" value="Genomic_DNA"/>
</dbReference>
<evidence type="ECO:0000313" key="2">
    <source>
        <dbReference type="Proteomes" id="UP000295418"/>
    </source>
</evidence>
<keyword evidence="2" id="KW-1185">Reference proteome</keyword>
<dbReference type="Proteomes" id="UP000295418">
    <property type="component" value="Unassembled WGS sequence"/>
</dbReference>
<dbReference type="RefSeq" id="WP_132417255.1">
    <property type="nucleotide sequence ID" value="NZ_SKFG01000004.1"/>
</dbReference>
<name>A0A4R4EKJ5_9BACL</name>
<dbReference type="OrthoDB" id="1648298at2"/>
<dbReference type="AlphaFoldDB" id="A0A4R4EKJ5"/>
<sequence>MEEDLISKKDLLELTGISYGQLYRWKRKDLIPEQWFIRRSTFTGQETFFPRQLILSRINQILNMKDGLSLDALSDMLSPSPSEKALYKEEIISRGVATQVSLNLMVEQLGDAEVYAFDKILYVYLLEKLLQSGDMSLDEGRTLLQVLNDHYKKLDGKNCELMLIRKMGISTFLLFSSPTDLFMEAGAKVVSRMHLGNCIQELKMKLI</sequence>